<dbReference type="Proteomes" id="UP000438429">
    <property type="component" value="Unassembled WGS sequence"/>
</dbReference>
<evidence type="ECO:0000256" key="1">
    <source>
        <dbReference type="ARBA" id="ARBA00004642"/>
    </source>
</evidence>
<comment type="caution">
    <text evidence="7">The sequence shown here is derived from an EMBL/GenBank/DDBJ whole genome shotgun (WGS) entry which is preliminary data.</text>
</comment>
<sequence>MTFDDNILLILLTRLSKATNNYRLHIRVSNIIQQKTPASTLRPHCGRCQRSGNEIFVVIRSGRYRSSRNRYLTGTVFPYPNPYEATAGSGGSSGRSCCLNKTFHRVLLYKKKSGDPSAANGSHTMGIEEETDRTLFIRNLDSRVTEELLFELFLQAGPLIKTKIPKDPEGRQKSFGFAVYKHEVSVPYAMELLNGTSLCGRTIHVQFRSGSSHGSSPGNSQNSIPANTPNPHGQRTPVHFSTPPYTPPPQMQRSFSSPDNLQKQVTMNNMMWQLHMQQLEQLNGGVSKPLQRQSPGGGSRQHDSSPYRYNPSHTNSGGGGRNSHRYSDESGSGRHQQQHGRDGYHHDRSGNRHHDGRGGNRHHDDKGVNRGYQDGRWRRY</sequence>
<proteinExistence type="predicted"/>
<dbReference type="AlphaFoldDB" id="A0A6A4SIP4"/>
<dbReference type="GO" id="GO:0003727">
    <property type="term" value="F:single-stranded RNA binding"/>
    <property type="evidence" value="ECO:0007669"/>
    <property type="project" value="TreeGrafter"/>
</dbReference>
<feature type="region of interest" description="Disordered" evidence="5">
    <location>
        <begin position="286"/>
        <end position="380"/>
    </location>
</feature>
<feature type="compositionally biased region" description="Basic and acidic residues" evidence="5">
    <location>
        <begin position="339"/>
        <end position="380"/>
    </location>
</feature>
<dbReference type="InterPro" id="IPR000504">
    <property type="entry name" value="RRM_dom"/>
</dbReference>
<keyword evidence="2 4" id="KW-0694">RNA-binding</keyword>
<dbReference type="GO" id="GO:0005654">
    <property type="term" value="C:nucleoplasm"/>
    <property type="evidence" value="ECO:0007669"/>
    <property type="project" value="UniProtKB-SubCell"/>
</dbReference>
<evidence type="ECO:0000256" key="5">
    <source>
        <dbReference type="SAM" id="MobiDB-lite"/>
    </source>
</evidence>
<evidence type="ECO:0000256" key="2">
    <source>
        <dbReference type="ARBA" id="ARBA00022884"/>
    </source>
</evidence>
<dbReference type="Gene3D" id="3.30.70.330">
    <property type="match status" value="1"/>
</dbReference>
<reference evidence="7 8" key="1">
    <citation type="submission" date="2019-06" db="EMBL/GenBank/DDBJ databases">
        <title>Draft genomes of female and male turbot (Scophthalmus maximus).</title>
        <authorList>
            <person name="Xu H."/>
            <person name="Xu X.-W."/>
            <person name="Shao C."/>
            <person name="Chen S."/>
        </authorList>
    </citation>
    <scope>NUCLEOTIDE SEQUENCE [LARGE SCALE GENOMIC DNA]</scope>
    <source>
        <strain evidence="7">Ysfricsl-2016a</strain>
        <tissue evidence="7">Blood</tissue>
    </source>
</reference>
<dbReference type="PANTHER" id="PTHR13798:SF11">
    <property type="entry name" value="RNA-BINDING PROTEIN 7-RELATED"/>
    <property type="match status" value="1"/>
</dbReference>
<dbReference type="GO" id="GO:0000381">
    <property type="term" value="P:regulation of alternative mRNA splicing, via spliceosome"/>
    <property type="evidence" value="ECO:0007669"/>
    <property type="project" value="TreeGrafter"/>
</dbReference>
<dbReference type="PROSITE" id="PS50102">
    <property type="entry name" value="RRM"/>
    <property type="match status" value="1"/>
</dbReference>
<evidence type="ECO:0000256" key="3">
    <source>
        <dbReference type="ARBA" id="ARBA00023242"/>
    </source>
</evidence>
<keyword evidence="3" id="KW-0539">Nucleus</keyword>
<dbReference type="InterPro" id="IPR012677">
    <property type="entry name" value="Nucleotide-bd_a/b_plait_sf"/>
</dbReference>
<feature type="region of interest" description="Disordered" evidence="5">
    <location>
        <begin position="209"/>
        <end position="257"/>
    </location>
</feature>
<dbReference type="SUPFAM" id="SSF54928">
    <property type="entry name" value="RNA-binding domain, RBD"/>
    <property type="match status" value="1"/>
</dbReference>
<dbReference type="PANTHER" id="PTHR13798">
    <property type="entry name" value="RNA BINDING MOTIF RBM PROTEIN -RELATED"/>
    <property type="match status" value="1"/>
</dbReference>
<dbReference type="Pfam" id="PF00076">
    <property type="entry name" value="RRM_1"/>
    <property type="match status" value="1"/>
</dbReference>
<organism evidence="7 8">
    <name type="scientific">Scophthalmus maximus</name>
    <name type="common">Turbot</name>
    <name type="synonym">Psetta maxima</name>
    <dbReference type="NCBI Taxonomy" id="52904"/>
    <lineage>
        <taxon>Eukaryota</taxon>
        <taxon>Metazoa</taxon>
        <taxon>Chordata</taxon>
        <taxon>Craniata</taxon>
        <taxon>Vertebrata</taxon>
        <taxon>Euteleostomi</taxon>
        <taxon>Actinopterygii</taxon>
        <taxon>Neopterygii</taxon>
        <taxon>Teleostei</taxon>
        <taxon>Neoteleostei</taxon>
        <taxon>Acanthomorphata</taxon>
        <taxon>Carangaria</taxon>
        <taxon>Pleuronectiformes</taxon>
        <taxon>Pleuronectoidei</taxon>
        <taxon>Scophthalmidae</taxon>
        <taxon>Scophthalmus</taxon>
    </lineage>
</organism>
<evidence type="ECO:0000313" key="8">
    <source>
        <dbReference type="Proteomes" id="UP000438429"/>
    </source>
</evidence>
<dbReference type="InterPro" id="IPR052285">
    <property type="entry name" value="NEXT_complex_subunit"/>
</dbReference>
<dbReference type="CDD" id="cd12336">
    <property type="entry name" value="RRM_RBM7_like"/>
    <property type="match status" value="1"/>
</dbReference>
<evidence type="ECO:0000256" key="4">
    <source>
        <dbReference type="PROSITE-ProRule" id="PRU00176"/>
    </source>
</evidence>
<evidence type="ECO:0000313" key="7">
    <source>
        <dbReference type="EMBL" id="KAF0030834.1"/>
    </source>
</evidence>
<dbReference type="InterPro" id="IPR035979">
    <property type="entry name" value="RBD_domain_sf"/>
</dbReference>
<accession>A0A6A4SIP4</accession>
<comment type="subcellular location">
    <subcellularLocation>
        <location evidence="1">Nucleus</location>
        <location evidence="1">Nucleoplasm</location>
    </subcellularLocation>
</comment>
<feature type="compositionally biased region" description="Low complexity" evidence="5">
    <location>
        <begin position="209"/>
        <end position="223"/>
    </location>
</feature>
<feature type="domain" description="RRM" evidence="6">
    <location>
        <begin position="133"/>
        <end position="210"/>
    </location>
</feature>
<protein>
    <recommendedName>
        <fullName evidence="6">RRM domain-containing protein</fullName>
    </recommendedName>
</protein>
<dbReference type="SMART" id="SM00360">
    <property type="entry name" value="RRM"/>
    <property type="match status" value="1"/>
</dbReference>
<name>A0A6A4SIP4_SCOMX</name>
<dbReference type="EMBL" id="VEVO01000015">
    <property type="protein sequence ID" value="KAF0030834.1"/>
    <property type="molecule type" value="Genomic_DNA"/>
</dbReference>
<feature type="compositionally biased region" description="Polar residues" evidence="5">
    <location>
        <begin position="224"/>
        <end position="233"/>
    </location>
</feature>
<evidence type="ECO:0000259" key="6">
    <source>
        <dbReference type="PROSITE" id="PS50102"/>
    </source>
</evidence>
<gene>
    <name evidence="7" type="ORF">F2P81_017565</name>
</gene>